<evidence type="ECO:0000256" key="1">
    <source>
        <dbReference type="SAM" id="MobiDB-lite"/>
    </source>
</evidence>
<dbReference type="PANTHER" id="PTHR31286:SF99">
    <property type="entry name" value="DUF4283 DOMAIN-CONTAINING PROTEIN"/>
    <property type="match status" value="1"/>
</dbReference>
<evidence type="ECO:0000313" key="3">
    <source>
        <dbReference type="EMBL" id="CAI9775525.1"/>
    </source>
</evidence>
<dbReference type="Proteomes" id="UP000834106">
    <property type="component" value="Chromosome 14"/>
</dbReference>
<dbReference type="InterPro" id="IPR025558">
    <property type="entry name" value="DUF4283"/>
</dbReference>
<dbReference type="Pfam" id="PF14111">
    <property type="entry name" value="DUF4283"/>
    <property type="match status" value="1"/>
</dbReference>
<accession>A0AAD2E5H8</accession>
<feature type="compositionally biased region" description="Basic and acidic residues" evidence="1">
    <location>
        <begin position="348"/>
        <end position="370"/>
    </location>
</feature>
<dbReference type="EMBL" id="OU503049">
    <property type="protein sequence ID" value="CAI9775525.1"/>
    <property type="molecule type" value="Genomic_DNA"/>
</dbReference>
<feature type="region of interest" description="Disordered" evidence="1">
    <location>
        <begin position="341"/>
        <end position="391"/>
    </location>
</feature>
<proteinExistence type="predicted"/>
<gene>
    <name evidence="3" type="ORF">FPE_LOCUS22955</name>
</gene>
<name>A0AAD2E5H8_9LAMI</name>
<evidence type="ECO:0000259" key="2">
    <source>
        <dbReference type="Pfam" id="PF14111"/>
    </source>
</evidence>
<dbReference type="InterPro" id="IPR040256">
    <property type="entry name" value="At4g02000-like"/>
</dbReference>
<evidence type="ECO:0000313" key="4">
    <source>
        <dbReference type="Proteomes" id="UP000834106"/>
    </source>
</evidence>
<feature type="compositionally biased region" description="Basic and acidic residues" evidence="1">
    <location>
        <begin position="380"/>
        <end position="391"/>
    </location>
</feature>
<reference evidence="3" key="1">
    <citation type="submission" date="2023-05" db="EMBL/GenBank/DDBJ databases">
        <authorList>
            <person name="Huff M."/>
        </authorList>
    </citation>
    <scope>NUCLEOTIDE SEQUENCE</scope>
</reference>
<protein>
    <recommendedName>
        <fullName evidence="2">DUF4283 domain-containing protein</fullName>
    </recommendedName>
</protein>
<organism evidence="3 4">
    <name type="scientific">Fraxinus pennsylvanica</name>
    <dbReference type="NCBI Taxonomy" id="56036"/>
    <lineage>
        <taxon>Eukaryota</taxon>
        <taxon>Viridiplantae</taxon>
        <taxon>Streptophyta</taxon>
        <taxon>Embryophyta</taxon>
        <taxon>Tracheophyta</taxon>
        <taxon>Spermatophyta</taxon>
        <taxon>Magnoliopsida</taxon>
        <taxon>eudicotyledons</taxon>
        <taxon>Gunneridae</taxon>
        <taxon>Pentapetalae</taxon>
        <taxon>asterids</taxon>
        <taxon>lamiids</taxon>
        <taxon>Lamiales</taxon>
        <taxon>Oleaceae</taxon>
        <taxon>Oleeae</taxon>
        <taxon>Fraxinus</taxon>
    </lineage>
</organism>
<keyword evidence="4" id="KW-1185">Reference proteome</keyword>
<feature type="domain" description="DUF4283" evidence="2">
    <location>
        <begin position="79"/>
        <end position="161"/>
    </location>
</feature>
<dbReference type="AlphaFoldDB" id="A0AAD2E5H8"/>
<sequence>MTALTQPEVGLLGGGQSGSAVAQLENGGRAYGSHSFLEVATARVGDVAGPKQVVAMKNLVDIDGDMGFRFSEMEEKKLAEEFRFGLVLKFLTVSPNINTIRLTTNKTWGLREVPVVSFMDSKHVLVQLRNEIDYIHTWAREGRTMVGGNFRVFKWTPDFDMSSESPLAPQWIFLPKLPLHLYRVDCLKILASRFGRYLGTDQATLTRTRATGARICVEVDLRDTPILGFPIAFPNRNILQEVQYEKPGFYCSKCGRQGHLELVCRSGLKPIMRNTQKAKKGKNQKEWRIINDCMMGDKDTRVENVELSEKPILDNQEKLEENQGPSEVVELVQEKGGAMETTGNACVDNDKAKSGTETAKGGESKEDNDMPKSMVGNGGEEDRDKEDFQNDFRLEKGNVEMDETLNINVGNNTVVSDGEDEGEDGYNCVARAEYKSDQS</sequence>
<dbReference type="PANTHER" id="PTHR31286">
    <property type="entry name" value="GLYCINE-RICH CELL WALL STRUCTURAL PROTEIN 1.8-LIKE"/>
    <property type="match status" value="1"/>
</dbReference>